<protein>
    <submittedName>
        <fullName evidence="7">Na/Pi-cotransporter II-related protein</fullName>
    </submittedName>
</protein>
<reference evidence="7 8" key="1">
    <citation type="journal article" date="2010" name="Stand. Genomic Sci.">
        <title>Complete genome sequence of Ilyobacter polytropus type strain (CuHbu1).</title>
        <authorList>
            <person name="Sikorski J."/>
            <person name="Chertkov O."/>
            <person name="Lapidus A."/>
            <person name="Nolan M."/>
            <person name="Lucas S."/>
            <person name="Del Rio T.G."/>
            <person name="Tice H."/>
            <person name="Cheng J.F."/>
            <person name="Tapia R."/>
            <person name="Han C."/>
            <person name="Goodwin L."/>
            <person name="Pitluck S."/>
            <person name="Liolios K."/>
            <person name="Ivanova N."/>
            <person name="Mavromatis K."/>
            <person name="Mikhailova N."/>
            <person name="Pati A."/>
            <person name="Chen A."/>
            <person name="Palaniappan K."/>
            <person name="Land M."/>
            <person name="Hauser L."/>
            <person name="Chang Y.J."/>
            <person name="Jeffries C.D."/>
            <person name="Brambilla E."/>
            <person name="Yasawong M."/>
            <person name="Rohde M."/>
            <person name="Pukall R."/>
            <person name="Spring S."/>
            <person name="Goker M."/>
            <person name="Woyke T."/>
            <person name="Bristow J."/>
            <person name="Eisen J.A."/>
            <person name="Markowitz V."/>
            <person name="Hugenholtz P."/>
            <person name="Kyrpides N.C."/>
            <person name="Klenk H.P."/>
        </authorList>
    </citation>
    <scope>NUCLEOTIDE SEQUENCE [LARGE SCALE GENOMIC DNA]</scope>
    <source>
        <strain evidence="8">ATCC 51220 / DSM 2926 / LMG 16218 / CuHBu1</strain>
        <plasmid evidence="8">pILYOP01</plasmid>
    </source>
</reference>
<feature type="transmembrane region" description="Helical" evidence="6">
    <location>
        <begin position="134"/>
        <end position="151"/>
    </location>
</feature>
<dbReference type="AlphaFoldDB" id="E3HD60"/>
<dbReference type="Pfam" id="PF02690">
    <property type="entry name" value="Na_Pi_cotrans"/>
    <property type="match status" value="2"/>
</dbReference>
<geneLocation type="plasmid" evidence="7 8">
    <name>pILYOP01</name>
</geneLocation>
<proteinExistence type="predicted"/>
<dbReference type="Proteomes" id="UP000006875">
    <property type="component" value="Plasmid pILYOP01"/>
</dbReference>
<keyword evidence="4 6" id="KW-1133">Transmembrane helix</keyword>
<evidence type="ECO:0000256" key="5">
    <source>
        <dbReference type="ARBA" id="ARBA00023136"/>
    </source>
</evidence>
<evidence type="ECO:0000313" key="7">
    <source>
        <dbReference type="EMBL" id="ADO84536.1"/>
    </source>
</evidence>
<evidence type="ECO:0000256" key="4">
    <source>
        <dbReference type="ARBA" id="ARBA00022989"/>
    </source>
</evidence>
<evidence type="ECO:0000256" key="3">
    <source>
        <dbReference type="ARBA" id="ARBA00022692"/>
    </source>
</evidence>
<dbReference type="EMBL" id="CP002282">
    <property type="protein sequence ID" value="ADO84536.1"/>
    <property type="molecule type" value="Genomic_DNA"/>
</dbReference>
<dbReference type="GO" id="GO:0044341">
    <property type="term" value="P:sodium-dependent phosphate transport"/>
    <property type="evidence" value="ECO:0007669"/>
    <property type="project" value="InterPro"/>
</dbReference>
<keyword evidence="7" id="KW-0614">Plasmid</keyword>
<keyword evidence="3 6" id="KW-0812">Transmembrane</keyword>
<gene>
    <name evidence="7" type="ordered locus">Ilyop_2781</name>
</gene>
<dbReference type="NCBIfam" id="TIGR00704">
    <property type="entry name" value="NaPi_cotrn_rel"/>
    <property type="match status" value="1"/>
</dbReference>
<feature type="transmembrane region" description="Helical" evidence="6">
    <location>
        <begin position="212"/>
        <end position="235"/>
    </location>
</feature>
<comment type="subcellular location">
    <subcellularLocation>
        <location evidence="1">Cell membrane</location>
        <topology evidence="1">Multi-pass membrane protein</topology>
    </subcellularLocation>
</comment>
<dbReference type="KEGG" id="ipo:Ilyop_2781"/>
<keyword evidence="8" id="KW-1185">Reference proteome</keyword>
<evidence type="ECO:0000256" key="2">
    <source>
        <dbReference type="ARBA" id="ARBA00022475"/>
    </source>
</evidence>
<feature type="transmembrane region" description="Helical" evidence="6">
    <location>
        <begin position="6"/>
        <end position="26"/>
    </location>
</feature>
<accession>E3HD60</accession>
<dbReference type="GO" id="GO:0005886">
    <property type="term" value="C:plasma membrane"/>
    <property type="evidence" value="ECO:0007669"/>
    <property type="project" value="UniProtKB-SubCell"/>
</dbReference>
<dbReference type="InterPro" id="IPR003841">
    <property type="entry name" value="Na/Pi_transpt"/>
</dbReference>
<dbReference type="InterPro" id="IPR004633">
    <property type="entry name" value="NaPi_cotrn-rel/YqeW-like"/>
</dbReference>
<dbReference type="HOGENOM" id="CLU_025623_0_1_0"/>
<dbReference type="GO" id="GO:0005436">
    <property type="term" value="F:sodium:phosphate symporter activity"/>
    <property type="evidence" value="ECO:0007669"/>
    <property type="project" value="InterPro"/>
</dbReference>
<dbReference type="PANTHER" id="PTHR10010:SF46">
    <property type="entry name" value="SODIUM-DEPENDENT PHOSPHATE TRANSPORT PROTEIN 2B"/>
    <property type="match status" value="1"/>
</dbReference>
<feature type="transmembrane region" description="Helical" evidence="6">
    <location>
        <begin position="247"/>
        <end position="266"/>
    </location>
</feature>
<dbReference type="PANTHER" id="PTHR10010">
    <property type="entry name" value="SOLUTE CARRIER FAMILY 34 SODIUM PHOSPHATE , MEMBER 2-RELATED"/>
    <property type="match status" value="1"/>
</dbReference>
<feature type="transmembrane region" description="Helical" evidence="6">
    <location>
        <begin position="47"/>
        <end position="76"/>
    </location>
</feature>
<evidence type="ECO:0000256" key="1">
    <source>
        <dbReference type="ARBA" id="ARBA00004651"/>
    </source>
</evidence>
<evidence type="ECO:0000313" key="8">
    <source>
        <dbReference type="Proteomes" id="UP000006875"/>
    </source>
</evidence>
<feature type="transmembrane region" description="Helical" evidence="6">
    <location>
        <begin position="82"/>
        <end position="104"/>
    </location>
</feature>
<dbReference type="NCBIfam" id="NF037997">
    <property type="entry name" value="Na_Pi_symport"/>
    <property type="match status" value="1"/>
</dbReference>
<dbReference type="RefSeq" id="WP_013389188.1">
    <property type="nucleotide sequence ID" value="NC_014633.1"/>
</dbReference>
<name>E3HD60_ILYPC</name>
<sequence>MELFITIFLQVTGGLGMFLYGMDLMSKSFQEIAGNRLREIIHKMTSNIFRGIIVGTFITAIIQSSSVTTVMVVGFINASLMTLRQAIGIILGANIGTTITGWILVFKITEYGLPMIGIGAFVFLFSKNPKRKKRASIFIGLGLIFLGLTLMKKGMAPLKDMPQFIEFFHIFSAESYRGVILSALTGAALTSILQSSSATIGITMALATQGLIIPKTAVALVLGENIGTTITAYLASLKTRSDAKRAAYAHILIKIVGVSLILPFFYGYASIIERLTPPEKNISEYIALSHTLFNIGNAVIFLPFINILLRFLNKIGVDKKENESESYVTEKLYQFPLASLEKSRLEVSQMITRFRGDLYIFIRLIKSELSPENSELLFEGEKYQDEKKDSIFKNLTGLLHSTDSKNILKSIRLLLLLADTMESLGDYAASLGKIYKKTINNKLILPENFINQIDYYHEKIAMSLENLEKITMNPNIQEIINEKKICQDISTALQFVDPLKNVDYPEHIFMEVLSKYRRINRHILFMLNNLEEEIKLQMS</sequence>
<dbReference type="OrthoDB" id="9763003at2"/>
<organism evidence="7 8">
    <name type="scientific">Ilyobacter polytropus (strain ATCC 51220 / DSM 2926 / LMG 16218 / CuHBu1)</name>
    <dbReference type="NCBI Taxonomy" id="572544"/>
    <lineage>
        <taxon>Bacteria</taxon>
        <taxon>Fusobacteriati</taxon>
        <taxon>Fusobacteriota</taxon>
        <taxon>Fusobacteriia</taxon>
        <taxon>Fusobacteriales</taxon>
        <taxon>Fusobacteriaceae</taxon>
        <taxon>Ilyobacter</taxon>
    </lineage>
</organism>
<keyword evidence="5 6" id="KW-0472">Membrane</keyword>
<evidence type="ECO:0000256" key="6">
    <source>
        <dbReference type="SAM" id="Phobius"/>
    </source>
</evidence>
<feature type="transmembrane region" description="Helical" evidence="6">
    <location>
        <begin position="286"/>
        <end position="309"/>
    </location>
</feature>
<keyword evidence="2" id="KW-1003">Cell membrane</keyword>